<evidence type="ECO:0000256" key="2">
    <source>
        <dbReference type="ARBA" id="ARBA00010157"/>
    </source>
</evidence>
<feature type="transmembrane region" description="Helical" evidence="8">
    <location>
        <begin position="275"/>
        <end position="297"/>
    </location>
</feature>
<keyword evidence="5 8" id="KW-1133">Transmembrane helix</keyword>
<dbReference type="InterPro" id="IPR004869">
    <property type="entry name" value="MMPL_dom"/>
</dbReference>
<dbReference type="InterPro" id="IPR050545">
    <property type="entry name" value="Mycobact_MmpL"/>
</dbReference>
<gene>
    <name evidence="10" type="ORF">ACFQ11_12055</name>
</gene>
<dbReference type="Pfam" id="PF03176">
    <property type="entry name" value="MMPL"/>
    <property type="match status" value="2"/>
</dbReference>
<feature type="transmembrane region" description="Helical" evidence="8">
    <location>
        <begin position="627"/>
        <end position="649"/>
    </location>
</feature>
<organism evidence="10 11">
    <name type="scientific">Actinomadura sediminis</name>
    <dbReference type="NCBI Taxonomy" id="1038904"/>
    <lineage>
        <taxon>Bacteria</taxon>
        <taxon>Bacillati</taxon>
        <taxon>Actinomycetota</taxon>
        <taxon>Actinomycetes</taxon>
        <taxon>Streptosporangiales</taxon>
        <taxon>Thermomonosporaceae</taxon>
        <taxon>Actinomadura</taxon>
    </lineage>
</organism>
<dbReference type="EMBL" id="JBHTJA010000017">
    <property type="protein sequence ID" value="MFD0901129.1"/>
    <property type="molecule type" value="Genomic_DNA"/>
</dbReference>
<feature type="transmembrane region" description="Helical" evidence="8">
    <location>
        <begin position="367"/>
        <end position="385"/>
    </location>
</feature>
<feature type="transmembrane region" description="Helical" evidence="8">
    <location>
        <begin position="182"/>
        <end position="201"/>
    </location>
</feature>
<dbReference type="PANTHER" id="PTHR33406:SF11">
    <property type="entry name" value="MEMBRANE PROTEIN SCO6666-RELATED"/>
    <property type="match status" value="1"/>
</dbReference>
<comment type="subcellular location">
    <subcellularLocation>
        <location evidence="1">Cell membrane</location>
        <topology evidence="1">Multi-pass membrane protein</topology>
    </subcellularLocation>
</comment>
<sequence>MMFDRWGRWVDRRRRWVLAVAGGALVFAGVWGTGVFGALAPSGGFDTPGSESHRAAAIAERDLGRDTADIVVLYRGGTTVDDPAYRAAVEAALADLPADEIASTATYWTTGAPQFVSEDRTGTYAVLRLAGADDAEREEGYAAIRDDLTRVGGGLTAQVGGAVATNVEINERVAQDIARAEMMAMPVLLVLLVLIFGGLVAASLPLLVGGLAILGSFTALHVLTYMTDVSIFAVNITTFLGLGLAIDYGLFMVGRYREEIGRRDRADALAATMATAGRTVAVSGVTVAVSLSGLLLFDQNFLRSMGYGGIATVFVCMVGALTVLPALLAVLGPRVNALSFRRRAPGGGGRGEARWARLAHSVMRRPAVYAVATVALLLALGAPFLRIDWGGVDAEVLPADAQARVVAEALETDFPRNATSPIEAVVTGTSDRGAIQAYGDRLAALDGVTGATVTGSGTGTDGGTTRIALAYTADPNSDEARDLVERVRDVLPPPGADAHVGGATATVVDELASLGATLPWVALLVGAATFTLLFLAFGSVVLPLKAIVMNALSLAATFGVVVLIFQDGNLSGLLDFTATGTIAPAMPILMLAMLFGVSMDYEVFLLSRVREQYDLTGSTTAAVAAGVQRTGAVITSAALLFIVVIGAFATSGITFIKMTGVGMVVAILVDATVVRALLVPATMRLLGRANWWAPGPLARVYRRYGIREGDAPPGAPPAGAEPAPAPPVPVR</sequence>
<feature type="region of interest" description="Disordered" evidence="7">
    <location>
        <begin position="711"/>
        <end position="731"/>
    </location>
</feature>
<proteinExistence type="inferred from homology"/>
<feature type="transmembrane region" description="Helical" evidence="8">
    <location>
        <begin position="547"/>
        <end position="565"/>
    </location>
</feature>
<reference evidence="11" key="1">
    <citation type="journal article" date="2019" name="Int. J. Syst. Evol. Microbiol.">
        <title>The Global Catalogue of Microorganisms (GCM) 10K type strain sequencing project: providing services to taxonomists for standard genome sequencing and annotation.</title>
        <authorList>
            <consortium name="The Broad Institute Genomics Platform"/>
            <consortium name="The Broad Institute Genome Sequencing Center for Infectious Disease"/>
            <person name="Wu L."/>
            <person name="Ma J."/>
        </authorList>
    </citation>
    <scope>NUCLEOTIDE SEQUENCE [LARGE SCALE GENOMIC DNA]</scope>
    <source>
        <strain evidence="11">JCM 31202</strain>
    </source>
</reference>
<dbReference type="Gene3D" id="1.20.1640.10">
    <property type="entry name" value="Multidrug efflux transporter AcrB transmembrane domain"/>
    <property type="match status" value="2"/>
</dbReference>
<evidence type="ECO:0000256" key="6">
    <source>
        <dbReference type="ARBA" id="ARBA00023136"/>
    </source>
</evidence>
<dbReference type="SUPFAM" id="SSF82866">
    <property type="entry name" value="Multidrug efflux transporter AcrB transmembrane domain"/>
    <property type="match status" value="2"/>
</dbReference>
<keyword evidence="3" id="KW-1003">Cell membrane</keyword>
<evidence type="ECO:0000259" key="9">
    <source>
        <dbReference type="Pfam" id="PF03176"/>
    </source>
</evidence>
<evidence type="ECO:0000256" key="3">
    <source>
        <dbReference type="ARBA" id="ARBA00022475"/>
    </source>
</evidence>
<name>A0ABW3EL94_9ACTN</name>
<dbReference type="Proteomes" id="UP001596972">
    <property type="component" value="Unassembled WGS sequence"/>
</dbReference>
<evidence type="ECO:0000313" key="10">
    <source>
        <dbReference type="EMBL" id="MFD0901129.1"/>
    </source>
</evidence>
<keyword evidence="4 8" id="KW-0812">Transmembrane</keyword>
<evidence type="ECO:0000256" key="5">
    <source>
        <dbReference type="ARBA" id="ARBA00022989"/>
    </source>
</evidence>
<dbReference type="RefSeq" id="WP_378298297.1">
    <property type="nucleotide sequence ID" value="NZ_JBHTJA010000017.1"/>
</dbReference>
<feature type="transmembrane region" description="Helical" evidence="8">
    <location>
        <begin position="520"/>
        <end position="540"/>
    </location>
</feature>
<feature type="transmembrane region" description="Helical" evidence="8">
    <location>
        <begin position="232"/>
        <end position="254"/>
    </location>
</feature>
<protein>
    <submittedName>
        <fullName evidence="10">MMPL family transporter</fullName>
    </submittedName>
</protein>
<evidence type="ECO:0000256" key="8">
    <source>
        <dbReference type="SAM" id="Phobius"/>
    </source>
</evidence>
<comment type="caution">
    <text evidence="10">The sequence shown here is derived from an EMBL/GenBank/DDBJ whole genome shotgun (WGS) entry which is preliminary data.</text>
</comment>
<evidence type="ECO:0000256" key="1">
    <source>
        <dbReference type="ARBA" id="ARBA00004651"/>
    </source>
</evidence>
<evidence type="ECO:0000256" key="4">
    <source>
        <dbReference type="ARBA" id="ARBA00022692"/>
    </source>
</evidence>
<feature type="transmembrane region" description="Helical" evidence="8">
    <location>
        <begin position="655"/>
        <end position="678"/>
    </location>
</feature>
<dbReference type="PANTHER" id="PTHR33406">
    <property type="entry name" value="MEMBRANE PROTEIN MJ1562-RELATED"/>
    <property type="match status" value="1"/>
</dbReference>
<keyword evidence="11" id="KW-1185">Reference proteome</keyword>
<feature type="domain" description="Membrane transport protein MMPL" evidence="9">
    <location>
        <begin position="396"/>
        <end position="694"/>
    </location>
</feature>
<feature type="transmembrane region" description="Helical" evidence="8">
    <location>
        <begin position="309"/>
        <end position="332"/>
    </location>
</feature>
<feature type="domain" description="Membrane transport protein MMPL" evidence="9">
    <location>
        <begin position="51"/>
        <end position="368"/>
    </location>
</feature>
<feature type="transmembrane region" description="Helical" evidence="8">
    <location>
        <begin position="585"/>
        <end position="606"/>
    </location>
</feature>
<keyword evidence="6 8" id="KW-0472">Membrane</keyword>
<comment type="similarity">
    <text evidence="2">Belongs to the resistance-nodulation-cell division (RND) (TC 2.A.6) family. MmpL subfamily.</text>
</comment>
<accession>A0ABW3EL94</accession>
<evidence type="ECO:0000256" key="7">
    <source>
        <dbReference type="SAM" id="MobiDB-lite"/>
    </source>
</evidence>
<feature type="transmembrane region" description="Helical" evidence="8">
    <location>
        <begin position="206"/>
        <end position="226"/>
    </location>
</feature>
<evidence type="ECO:0000313" key="11">
    <source>
        <dbReference type="Proteomes" id="UP001596972"/>
    </source>
</evidence>